<evidence type="ECO:0000256" key="1">
    <source>
        <dbReference type="SAM" id="Coils"/>
    </source>
</evidence>
<name>A0A5J4X572_9EUKA</name>
<dbReference type="Gene3D" id="1.10.510.10">
    <property type="entry name" value="Transferase(Phosphotransferase) domain 1"/>
    <property type="match status" value="1"/>
</dbReference>
<feature type="domain" description="Protein kinase" evidence="2">
    <location>
        <begin position="1"/>
        <end position="261"/>
    </location>
</feature>
<dbReference type="InterPro" id="IPR011009">
    <property type="entry name" value="Kinase-like_dom_sf"/>
</dbReference>
<dbReference type="SUPFAM" id="SSF56112">
    <property type="entry name" value="Protein kinase-like (PK-like)"/>
    <property type="match status" value="1"/>
</dbReference>
<reference evidence="3 4" key="1">
    <citation type="submission" date="2019-03" db="EMBL/GenBank/DDBJ databases">
        <title>Single cell metagenomics reveals metabolic interactions within the superorganism composed of flagellate Streblomastix strix and complex community of Bacteroidetes bacteria on its surface.</title>
        <authorList>
            <person name="Treitli S.C."/>
            <person name="Kolisko M."/>
            <person name="Husnik F."/>
            <person name="Keeling P."/>
            <person name="Hampl V."/>
        </authorList>
    </citation>
    <scope>NUCLEOTIDE SEQUENCE [LARGE SCALE GENOMIC DNA]</scope>
    <source>
        <strain evidence="3">ST1C</strain>
    </source>
</reference>
<dbReference type="InterPro" id="IPR000719">
    <property type="entry name" value="Prot_kinase_dom"/>
</dbReference>
<proteinExistence type="predicted"/>
<dbReference type="EMBL" id="SNRW01000238">
    <property type="protein sequence ID" value="KAA6402417.1"/>
    <property type="molecule type" value="Genomic_DNA"/>
</dbReference>
<dbReference type="GO" id="GO:0005737">
    <property type="term" value="C:cytoplasm"/>
    <property type="evidence" value="ECO:0007669"/>
    <property type="project" value="TreeGrafter"/>
</dbReference>
<dbReference type="InterPro" id="IPR001245">
    <property type="entry name" value="Ser-Thr/Tyr_kinase_cat_dom"/>
</dbReference>
<dbReference type="AlphaFoldDB" id="A0A5J4X572"/>
<evidence type="ECO:0000313" key="4">
    <source>
        <dbReference type="Proteomes" id="UP000324800"/>
    </source>
</evidence>
<organism evidence="3 4">
    <name type="scientific">Streblomastix strix</name>
    <dbReference type="NCBI Taxonomy" id="222440"/>
    <lineage>
        <taxon>Eukaryota</taxon>
        <taxon>Metamonada</taxon>
        <taxon>Preaxostyla</taxon>
        <taxon>Oxymonadida</taxon>
        <taxon>Streblomastigidae</taxon>
        <taxon>Streblomastix</taxon>
    </lineage>
</organism>
<evidence type="ECO:0000259" key="2">
    <source>
        <dbReference type="PROSITE" id="PS50011"/>
    </source>
</evidence>
<dbReference type="PANTHER" id="PTHR24361:SF613">
    <property type="entry name" value="NUCLEAR RECEPTOR-BINDING PROTEIN-RELATED"/>
    <property type="match status" value="1"/>
</dbReference>
<comment type="caution">
    <text evidence="3">The sequence shown here is derived from an EMBL/GenBank/DDBJ whole genome shotgun (WGS) entry which is preliminary data.</text>
</comment>
<dbReference type="Pfam" id="PF07714">
    <property type="entry name" value="PK_Tyr_Ser-Thr"/>
    <property type="match status" value="1"/>
</dbReference>
<dbReference type="SUPFAM" id="SSF48371">
    <property type="entry name" value="ARM repeat"/>
    <property type="match status" value="1"/>
</dbReference>
<dbReference type="InterPro" id="IPR016024">
    <property type="entry name" value="ARM-type_fold"/>
</dbReference>
<protein>
    <recommendedName>
        <fullName evidence="2">Protein kinase domain-containing protein</fullName>
    </recommendedName>
</protein>
<dbReference type="PROSITE" id="PS50011">
    <property type="entry name" value="PROTEIN_KINASE_DOM"/>
    <property type="match status" value="1"/>
</dbReference>
<keyword evidence="1" id="KW-0175">Coiled coil</keyword>
<feature type="coiled-coil region" evidence="1">
    <location>
        <begin position="138"/>
        <end position="166"/>
    </location>
</feature>
<gene>
    <name evidence="3" type="ORF">EZS28_002050</name>
</gene>
<accession>A0A5J4X572</accession>
<dbReference type="InterPro" id="IPR053235">
    <property type="entry name" value="Ser_Thr_kinase"/>
</dbReference>
<sequence length="683" mass="78436">MEQSPNITSSPSQTNIAVEKFTLDNEEQKNKIKKLLKHVEHLVFPFLVGFNWKIEENNTLNIIYQSFAKDKSVANYISQKKESGTFIDEQQILEFAAQGALTLAFLHGQDIIHGNINIQDVFITNDGALRIGPVIFSQKIQEIKLEEEKQKMKQSEANEKQSLKQQDLHNFGEVLFALAELKEFSNSTLKIEQQEQTEQLITEQFIHLPDGPIQKLIISLLVDKQIAEKFFDKPEIKEFIQNCIEAPTQLLPSDQINRTLIQFSSYRYQLAQTLVTFAQFKYDHLLNPREDEFEEYTDMIKWSRQQSVDLACPLSEWICAACVNIVVIKWGAEKYGFKYGFVKELITLVCSDIPLEEVNYIHTNALKLFFDYGYQKGIKIDDELEMVKQIIRNMKSADSDVIDETAETIQIIVSKSRIDYHELNEHPNYEIYQDNGIIAYLFENGLQKEGLPDKTKIFTASAIGILFCLRVIPDQMRNEVIKELKNGINIEILVQQRDSLYVLLGLSLNAETNKDTGQIPKEDEFLQVMIKNGLLLKLLELLNDESLESSDKDDIAIIIASLHKAARMPDQFKDVVMNRLKEMKVNTWMGIVLSGLAENIENHADIVERDFIKQLSNLLNNTPDVTEKELMVALNLFELGTEETQQKVKEAISQRRIQALMSSRNGNIAKVAKLLDDWLLFLS</sequence>
<dbReference type="GO" id="GO:0004674">
    <property type="term" value="F:protein serine/threonine kinase activity"/>
    <property type="evidence" value="ECO:0007669"/>
    <property type="project" value="TreeGrafter"/>
</dbReference>
<dbReference type="Proteomes" id="UP000324800">
    <property type="component" value="Unassembled WGS sequence"/>
</dbReference>
<dbReference type="Gene3D" id="3.30.200.20">
    <property type="entry name" value="Phosphorylase Kinase, domain 1"/>
    <property type="match status" value="1"/>
</dbReference>
<dbReference type="GO" id="GO:0005524">
    <property type="term" value="F:ATP binding"/>
    <property type="evidence" value="ECO:0007669"/>
    <property type="project" value="InterPro"/>
</dbReference>
<evidence type="ECO:0000313" key="3">
    <source>
        <dbReference type="EMBL" id="KAA6402417.1"/>
    </source>
</evidence>
<dbReference type="PANTHER" id="PTHR24361">
    <property type="entry name" value="MITOGEN-ACTIVATED KINASE KINASE KINASE"/>
    <property type="match status" value="1"/>
</dbReference>